<dbReference type="InterPro" id="IPR029063">
    <property type="entry name" value="SAM-dependent_MTases_sf"/>
</dbReference>
<evidence type="ECO:0000313" key="2">
    <source>
        <dbReference type="Proteomes" id="UP001265746"/>
    </source>
</evidence>
<dbReference type="AlphaFoldDB" id="A0AAD9SHR2"/>
<evidence type="ECO:0000313" key="1">
    <source>
        <dbReference type="EMBL" id="KAK2608356.1"/>
    </source>
</evidence>
<organism evidence="1 2">
    <name type="scientific">Phomopsis amygdali</name>
    <name type="common">Fusicoccum amygdali</name>
    <dbReference type="NCBI Taxonomy" id="1214568"/>
    <lineage>
        <taxon>Eukaryota</taxon>
        <taxon>Fungi</taxon>
        <taxon>Dikarya</taxon>
        <taxon>Ascomycota</taxon>
        <taxon>Pezizomycotina</taxon>
        <taxon>Sordariomycetes</taxon>
        <taxon>Sordariomycetidae</taxon>
        <taxon>Diaporthales</taxon>
        <taxon>Diaporthaceae</taxon>
        <taxon>Diaporthe</taxon>
    </lineage>
</organism>
<accession>A0AAD9SHR2</accession>
<protein>
    <submittedName>
        <fullName evidence="1">Uncharacterized protein</fullName>
    </submittedName>
</protein>
<dbReference type="EMBL" id="JAUJFL010000003">
    <property type="protein sequence ID" value="KAK2608356.1"/>
    <property type="molecule type" value="Genomic_DNA"/>
</dbReference>
<sequence>MSEKHQYLLPEVEKEVGRLTEQDSVIVHMMDGKRILAPIDLKQQGLRILDSATADGLFLREIQPLLTEPYALLGYDIMESFFPLTSPAHTTFAVHDIGDPWPTELHASCDLVHQRFAIPGGAKKATPRQIVSYLCQLVKPGGWIQLGEMDVRDGPVRGGPAMQDAWVCLRAWMTAAGSGATFANEMAGWLKDEGFENVKEEHVDISTGPHCKDAEWGARSAQVMLNAITGVAGACKYNNIDVPNTVMDRLPERAADEFFKEGGTYRIIFAIGQKTPA</sequence>
<reference evidence="1" key="1">
    <citation type="submission" date="2023-06" db="EMBL/GenBank/DDBJ databases">
        <authorList>
            <person name="Noh H."/>
        </authorList>
    </citation>
    <scope>NUCLEOTIDE SEQUENCE</scope>
    <source>
        <strain evidence="1">DUCC20226</strain>
    </source>
</reference>
<dbReference type="SUPFAM" id="SSF53335">
    <property type="entry name" value="S-adenosyl-L-methionine-dependent methyltransferases"/>
    <property type="match status" value="1"/>
</dbReference>
<keyword evidence="2" id="KW-1185">Reference proteome</keyword>
<comment type="caution">
    <text evidence="1">The sequence shown here is derived from an EMBL/GenBank/DDBJ whole genome shotgun (WGS) entry which is preliminary data.</text>
</comment>
<name>A0AAD9SHR2_PHOAM</name>
<gene>
    <name evidence="1" type="ORF">N8I77_006974</name>
</gene>
<dbReference type="Gene3D" id="3.40.50.150">
    <property type="entry name" value="Vaccinia Virus protein VP39"/>
    <property type="match status" value="1"/>
</dbReference>
<dbReference type="Proteomes" id="UP001265746">
    <property type="component" value="Unassembled WGS sequence"/>
</dbReference>
<proteinExistence type="predicted"/>